<dbReference type="InterPro" id="IPR036890">
    <property type="entry name" value="HATPase_C_sf"/>
</dbReference>
<feature type="domain" description="Histidine kinase/HSP90-like ATPase" evidence="2">
    <location>
        <begin position="39"/>
        <end position="132"/>
    </location>
</feature>
<evidence type="ECO:0000256" key="1">
    <source>
        <dbReference type="ARBA" id="ARBA00022527"/>
    </source>
</evidence>
<evidence type="ECO:0000313" key="4">
    <source>
        <dbReference type="Proteomes" id="UP000612585"/>
    </source>
</evidence>
<keyword evidence="1" id="KW-0723">Serine/threonine-protein kinase</keyword>
<dbReference type="SUPFAM" id="SSF55874">
    <property type="entry name" value="ATPase domain of HSP90 chaperone/DNA topoisomerase II/histidine kinase"/>
    <property type="match status" value="1"/>
</dbReference>
<proteinExistence type="predicted"/>
<protein>
    <recommendedName>
        <fullName evidence="2">Histidine kinase/HSP90-like ATPase domain-containing protein</fullName>
    </recommendedName>
</protein>
<accession>A0A8J3ZGZ4</accession>
<dbReference type="RefSeq" id="WP_204006007.1">
    <property type="nucleotide sequence ID" value="NZ_BOPG01000064.1"/>
</dbReference>
<evidence type="ECO:0000313" key="3">
    <source>
        <dbReference type="EMBL" id="GIJ61208.1"/>
    </source>
</evidence>
<reference evidence="3" key="1">
    <citation type="submission" date="2021-01" db="EMBL/GenBank/DDBJ databases">
        <title>Whole genome shotgun sequence of Virgisporangium aurantiacum NBRC 16421.</title>
        <authorList>
            <person name="Komaki H."/>
            <person name="Tamura T."/>
        </authorList>
    </citation>
    <scope>NUCLEOTIDE SEQUENCE</scope>
    <source>
        <strain evidence="3">NBRC 16421</strain>
    </source>
</reference>
<gene>
    <name evidence="3" type="ORF">Vau01_087240</name>
</gene>
<dbReference type="PANTHER" id="PTHR35526">
    <property type="entry name" value="ANTI-SIGMA-F FACTOR RSBW-RELATED"/>
    <property type="match status" value="1"/>
</dbReference>
<dbReference type="GO" id="GO:0004674">
    <property type="term" value="F:protein serine/threonine kinase activity"/>
    <property type="evidence" value="ECO:0007669"/>
    <property type="project" value="UniProtKB-KW"/>
</dbReference>
<dbReference type="CDD" id="cd16936">
    <property type="entry name" value="HATPase_RsbW-like"/>
    <property type="match status" value="1"/>
</dbReference>
<dbReference type="Gene3D" id="3.30.565.10">
    <property type="entry name" value="Histidine kinase-like ATPase, C-terminal domain"/>
    <property type="match status" value="1"/>
</dbReference>
<organism evidence="3 4">
    <name type="scientific">Virgisporangium aurantiacum</name>
    <dbReference type="NCBI Taxonomy" id="175570"/>
    <lineage>
        <taxon>Bacteria</taxon>
        <taxon>Bacillati</taxon>
        <taxon>Actinomycetota</taxon>
        <taxon>Actinomycetes</taxon>
        <taxon>Micromonosporales</taxon>
        <taxon>Micromonosporaceae</taxon>
        <taxon>Virgisporangium</taxon>
    </lineage>
</organism>
<keyword evidence="1" id="KW-0808">Transferase</keyword>
<dbReference type="SMART" id="SM00387">
    <property type="entry name" value="HATPase_c"/>
    <property type="match status" value="1"/>
</dbReference>
<keyword evidence="4" id="KW-1185">Reference proteome</keyword>
<dbReference type="InterPro" id="IPR050267">
    <property type="entry name" value="Anti-sigma-factor_SerPK"/>
</dbReference>
<comment type="caution">
    <text evidence="3">The sequence shown here is derived from an EMBL/GenBank/DDBJ whole genome shotgun (WGS) entry which is preliminary data.</text>
</comment>
<evidence type="ECO:0000259" key="2">
    <source>
        <dbReference type="SMART" id="SM00387"/>
    </source>
</evidence>
<dbReference type="EMBL" id="BOPG01000064">
    <property type="protein sequence ID" value="GIJ61208.1"/>
    <property type="molecule type" value="Genomic_DNA"/>
</dbReference>
<dbReference type="AlphaFoldDB" id="A0A8J3ZGZ4"/>
<dbReference type="Proteomes" id="UP000612585">
    <property type="component" value="Unassembled WGS sequence"/>
</dbReference>
<dbReference type="PANTHER" id="PTHR35526:SF3">
    <property type="entry name" value="ANTI-SIGMA-F FACTOR RSBW"/>
    <property type="match status" value="1"/>
</dbReference>
<sequence length="132" mass="14676">MTEPGPVVDLLSCDFTLSTLRGTRHRVNRHAERNGLAEAALYRFVVAVNEIITNAVRHGGGGGHLRLWRTHDRLCCRVTDHGTGLPADYRPHRPDPHDTSGRGLWLVQRTVDNLTIETRPDGTTVTLSVHGR</sequence>
<name>A0A8J3ZGZ4_9ACTN</name>
<dbReference type="Pfam" id="PF13581">
    <property type="entry name" value="HATPase_c_2"/>
    <property type="match status" value="1"/>
</dbReference>
<keyword evidence="1" id="KW-0418">Kinase</keyword>
<dbReference type="InterPro" id="IPR003594">
    <property type="entry name" value="HATPase_dom"/>
</dbReference>